<evidence type="ECO:0000256" key="2">
    <source>
        <dbReference type="SAM" id="MobiDB-lite"/>
    </source>
</evidence>
<keyword evidence="4" id="KW-1185">Reference proteome</keyword>
<dbReference type="AlphaFoldDB" id="A0A9P5XVX3"/>
<keyword evidence="1" id="KW-0175">Coiled coil</keyword>
<protein>
    <submittedName>
        <fullName evidence="3">Uncharacterized protein</fullName>
    </submittedName>
</protein>
<evidence type="ECO:0000313" key="4">
    <source>
        <dbReference type="Proteomes" id="UP000807353"/>
    </source>
</evidence>
<evidence type="ECO:0000313" key="3">
    <source>
        <dbReference type="EMBL" id="KAF9456695.1"/>
    </source>
</evidence>
<accession>A0A9P5XVX3</accession>
<evidence type="ECO:0000256" key="1">
    <source>
        <dbReference type="SAM" id="Coils"/>
    </source>
</evidence>
<dbReference type="OrthoDB" id="2684605at2759"/>
<reference evidence="3" key="1">
    <citation type="submission" date="2020-11" db="EMBL/GenBank/DDBJ databases">
        <authorList>
            <consortium name="DOE Joint Genome Institute"/>
            <person name="Ahrendt S."/>
            <person name="Riley R."/>
            <person name="Andreopoulos W."/>
            <person name="Labutti K."/>
            <person name="Pangilinan J."/>
            <person name="Ruiz-Duenas F.J."/>
            <person name="Barrasa J.M."/>
            <person name="Sanchez-Garcia M."/>
            <person name="Camarero S."/>
            <person name="Miyauchi S."/>
            <person name="Serrano A."/>
            <person name="Linde D."/>
            <person name="Babiker R."/>
            <person name="Drula E."/>
            <person name="Ayuso-Fernandez I."/>
            <person name="Pacheco R."/>
            <person name="Padilla G."/>
            <person name="Ferreira P."/>
            <person name="Barriuso J."/>
            <person name="Kellner H."/>
            <person name="Castanera R."/>
            <person name="Alfaro M."/>
            <person name="Ramirez L."/>
            <person name="Pisabarro A.G."/>
            <person name="Kuo A."/>
            <person name="Tritt A."/>
            <person name="Lipzen A."/>
            <person name="He G."/>
            <person name="Yan M."/>
            <person name="Ng V."/>
            <person name="Cullen D."/>
            <person name="Martin F."/>
            <person name="Rosso M.-N."/>
            <person name="Henrissat B."/>
            <person name="Hibbett D."/>
            <person name="Martinez A.T."/>
            <person name="Grigoriev I.V."/>
        </authorList>
    </citation>
    <scope>NUCLEOTIDE SEQUENCE</scope>
    <source>
        <strain evidence="3">CBS 247.69</strain>
    </source>
</reference>
<gene>
    <name evidence="3" type="ORF">BDZ94DRAFT_331493</name>
</gene>
<name>A0A9P5XVX3_9AGAR</name>
<organism evidence="3 4">
    <name type="scientific">Collybia nuda</name>
    <dbReference type="NCBI Taxonomy" id="64659"/>
    <lineage>
        <taxon>Eukaryota</taxon>
        <taxon>Fungi</taxon>
        <taxon>Dikarya</taxon>
        <taxon>Basidiomycota</taxon>
        <taxon>Agaricomycotina</taxon>
        <taxon>Agaricomycetes</taxon>
        <taxon>Agaricomycetidae</taxon>
        <taxon>Agaricales</taxon>
        <taxon>Tricholomatineae</taxon>
        <taxon>Clitocybaceae</taxon>
        <taxon>Collybia</taxon>
    </lineage>
</organism>
<dbReference type="EMBL" id="MU150409">
    <property type="protein sequence ID" value="KAF9456695.1"/>
    <property type="molecule type" value="Genomic_DNA"/>
</dbReference>
<comment type="caution">
    <text evidence="3">The sequence shown here is derived from an EMBL/GenBank/DDBJ whole genome shotgun (WGS) entry which is preliminary data.</text>
</comment>
<feature type="region of interest" description="Disordered" evidence="2">
    <location>
        <begin position="85"/>
        <end position="109"/>
    </location>
</feature>
<feature type="coiled-coil region" evidence="1">
    <location>
        <begin position="55"/>
        <end position="82"/>
    </location>
</feature>
<sequence length="153" mass="17519">MLSDSDRIRLAVALVAVKFKPPDMSFASYVLDLRSKFAPSTPLAPTTDDPWRTRALLMERNYAELQEKYETEKIKLLAAEQQASLASKKKIKKKTSPAEPPDFEYRPKSDGVELKSMLKRLHDRINQHSNRPRLVRKFNSVLAEQCYAIDVSP</sequence>
<dbReference type="Proteomes" id="UP000807353">
    <property type="component" value="Unassembled WGS sequence"/>
</dbReference>
<proteinExistence type="predicted"/>